<evidence type="ECO:0000313" key="10">
    <source>
        <dbReference type="EMBL" id="BAN20725.1"/>
    </source>
</evidence>
<evidence type="ECO:0000259" key="9">
    <source>
        <dbReference type="PROSITE" id="PS51837"/>
    </source>
</evidence>
<keyword evidence="8" id="KW-0812">Transmembrane</keyword>
<dbReference type="PANTHER" id="PTHR23292">
    <property type="entry name" value="LIPOPOLYSACCHARIDE-INDUCED TUMOR NECROSIS FACTOR-ALPHA FACTOR"/>
    <property type="match status" value="1"/>
</dbReference>
<dbReference type="Pfam" id="PF10601">
    <property type="entry name" value="zf-LITAF-like"/>
    <property type="match status" value="1"/>
</dbReference>
<keyword evidence="7 8" id="KW-0472">Membrane</keyword>
<evidence type="ECO:0000256" key="5">
    <source>
        <dbReference type="ARBA" id="ARBA00022723"/>
    </source>
</evidence>
<evidence type="ECO:0000256" key="4">
    <source>
        <dbReference type="ARBA" id="ARBA00005975"/>
    </source>
</evidence>
<dbReference type="GO" id="GO:0005765">
    <property type="term" value="C:lysosomal membrane"/>
    <property type="evidence" value="ECO:0007669"/>
    <property type="project" value="UniProtKB-SubCell"/>
</dbReference>
<dbReference type="GO" id="GO:0031902">
    <property type="term" value="C:late endosome membrane"/>
    <property type="evidence" value="ECO:0007669"/>
    <property type="project" value="UniProtKB-SubCell"/>
</dbReference>
<dbReference type="GO" id="GO:0008270">
    <property type="term" value="F:zinc ion binding"/>
    <property type="evidence" value="ECO:0007669"/>
    <property type="project" value="TreeGrafter"/>
</dbReference>
<dbReference type="EMBL" id="AK417510">
    <property type="protein sequence ID" value="BAN20725.1"/>
    <property type="molecule type" value="mRNA"/>
</dbReference>
<sequence length="124" mass="13361">MSGYDAYGRPIQDDPVCMASPAHTVDPGAFPAQPAFPAQRVVYTVAVFGPDPSNTNCPNCQVQVTTAVQVKDSIAAYALGTFIALAGCFCGCCLIPCHMEVFKIYEHKCPRCNAYLGKYSRSPF</sequence>
<reference evidence="10" key="1">
    <citation type="journal article" date="2013" name="PLoS ONE">
        <title>Gene expression in gut symbiotic organ of stinkbug affected by extracellular bacterial symbiont.</title>
        <authorList>
            <person name="Futahashi R."/>
            <person name="Tanaka K."/>
            <person name="Tanahashi M."/>
            <person name="Nikoh N."/>
            <person name="Kikuchi Y."/>
            <person name="Lee B.L."/>
            <person name="Fukatsu T."/>
        </authorList>
    </citation>
    <scope>NUCLEOTIDE SEQUENCE</scope>
    <source>
        <tissue evidence="10">Midgut</tissue>
    </source>
</reference>
<accession>R4WJ39</accession>
<dbReference type="PROSITE" id="PS51837">
    <property type="entry name" value="LITAF"/>
    <property type="match status" value="1"/>
</dbReference>
<dbReference type="InterPro" id="IPR037519">
    <property type="entry name" value="LITAF_fam"/>
</dbReference>
<protein>
    <submittedName>
        <fullName evidence="10">Unkown protein</fullName>
    </submittedName>
</protein>
<evidence type="ECO:0000256" key="8">
    <source>
        <dbReference type="SAM" id="Phobius"/>
    </source>
</evidence>
<keyword evidence="8" id="KW-1133">Transmembrane helix</keyword>
<organism evidence="10">
    <name type="scientific">Riptortus pedestris</name>
    <name type="common">Bean bug</name>
    <dbReference type="NCBI Taxonomy" id="329032"/>
    <lineage>
        <taxon>Eukaryota</taxon>
        <taxon>Metazoa</taxon>
        <taxon>Ecdysozoa</taxon>
        <taxon>Arthropoda</taxon>
        <taxon>Hexapoda</taxon>
        <taxon>Insecta</taxon>
        <taxon>Pterygota</taxon>
        <taxon>Neoptera</taxon>
        <taxon>Paraneoptera</taxon>
        <taxon>Hemiptera</taxon>
        <taxon>Heteroptera</taxon>
        <taxon>Panheteroptera</taxon>
        <taxon>Pentatomomorpha</taxon>
        <taxon>Coreoidea</taxon>
        <taxon>Alydidae</taxon>
        <taxon>Riptortus</taxon>
    </lineage>
</organism>
<evidence type="ECO:0000256" key="7">
    <source>
        <dbReference type="ARBA" id="ARBA00023136"/>
    </source>
</evidence>
<evidence type="ECO:0000256" key="1">
    <source>
        <dbReference type="ARBA" id="ARBA00004414"/>
    </source>
</evidence>
<dbReference type="PANTHER" id="PTHR23292:SF6">
    <property type="entry name" value="FI16602P1-RELATED"/>
    <property type="match status" value="1"/>
</dbReference>
<keyword evidence="5" id="KW-0479">Metal-binding</keyword>
<proteinExistence type="evidence at transcript level"/>
<feature type="domain" description="LITAF" evidence="9">
    <location>
        <begin position="37"/>
        <end position="121"/>
    </location>
</feature>
<comment type="similarity">
    <text evidence="4">Belongs to the CDIP1/LITAF family.</text>
</comment>
<name>R4WJ39_RIPPE</name>
<dbReference type="SMART" id="SM00714">
    <property type="entry name" value="LITAF"/>
    <property type="match status" value="1"/>
</dbReference>
<comment type="subcellular location">
    <subcellularLocation>
        <location evidence="2">Endosome membrane</location>
        <topology evidence="2">Peripheral membrane protein</topology>
    </subcellularLocation>
    <subcellularLocation>
        <location evidence="1">Late endosome membrane</location>
    </subcellularLocation>
    <subcellularLocation>
        <location evidence="3">Lysosome membrane</location>
        <topology evidence="3">Peripheral membrane protein</topology>
        <orientation evidence="3">Cytoplasmic side</orientation>
    </subcellularLocation>
</comment>
<keyword evidence="6" id="KW-0862">Zinc</keyword>
<evidence type="ECO:0000256" key="3">
    <source>
        <dbReference type="ARBA" id="ARBA00004630"/>
    </source>
</evidence>
<evidence type="ECO:0000256" key="6">
    <source>
        <dbReference type="ARBA" id="ARBA00022833"/>
    </source>
</evidence>
<dbReference type="InterPro" id="IPR006629">
    <property type="entry name" value="LITAF"/>
</dbReference>
<evidence type="ECO:0000256" key="2">
    <source>
        <dbReference type="ARBA" id="ARBA00004481"/>
    </source>
</evidence>
<dbReference type="AlphaFoldDB" id="R4WJ39"/>
<feature type="transmembrane region" description="Helical" evidence="8">
    <location>
        <begin position="74"/>
        <end position="95"/>
    </location>
</feature>